<dbReference type="InterPro" id="IPR036188">
    <property type="entry name" value="FAD/NAD-bd_sf"/>
</dbReference>
<gene>
    <name evidence="1" type="ORF">ABWT76_002818</name>
</gene>
<reference evidence="1" key="1">
    <citation type="submission" date="2024-07" db="EMBL/GenBank/DDBJ databases">
        <authorList>
            <person name="Kim Y.J."/>
            <person name="Jeong J.Y."/>
        </authorList>
    </citation>
    <scope>NUCLEOTIDE SEQUENCE</scope>
    <source>
        <strain evidence="1">GIHE-MW2</strain>
    </source>
</reference>
<dbReference type="RefSeq" id="WP_082348746.1">
    <property type="nucleotide sequence ID" value="NZ_CP159837.1"/>
</dbReference>
<accession>A0AAU8JKM1</accession>
<dbReference type="GO" id="GO:0008734">
    <property type="term" value="F:L-aspartate oxidase activity"/>
    <property type="evidence" value="ECO:0007669"/>
    <property type="project" value="InterPro"/>
</dbReference>
<dbReference type="GO" id="GO:0009435">
    <property type="term" value="P:NAD+ biosynthetic process"/>
    <property type="evidence" value="ECO:0007669"/>
    <property type="project" value="InterPro"/>
</dbReference>
<sequence length="689" mass="77687">MQQKDAAKRLRGHQSRISWGLTVCLTITSFGLPTEVAKATPPRNPDKEETCEILVVGGGLAGAATAYEGLLAGHTVCMTEITDWVGGQISSQGTSALDERPTQRQMLYYQRGYLKLRDRIQRHYGKLNPGQCWVSESCFLPEDGHKLLMRVLKEAEKKGKGKLKWYPNTVIKDLDIANSQIRSAIAIQHRPAQGTPPLNTLPLSQTIEDSYRYENSRLFDKTIIRFVPQPPKVKRGQTPPPRPADWYVVEATETGELIALADVPYRLGIDPRSAFEPSSSSVNGDPYCTQGFTYTFAMQATKDPQDHKLPDFYERYAPYYSYELPRLANFNLVYTYRRIWSAKHHKNLPANVREWPINPGDISMQNWTWGNDYRPGTSQDNLIYTRDQLEATGQLEPGGWLGGLRTETLAAGEEHAKGYFYWLVTGTTDSQLGDGVKKPYPNHRYMSGYDSPMATAHGLSKYPYMREGRRIIGRPSWSHPDGFTLWEIDISRQDYSNEFYRVNLLPEQFRQLKIALAGLEMAGAIGGAKPLTEITKRSRSTIFPDTVGIGHYAIDFHPCMSFSPAEAPGNTEREGERQGQGNAYPFEVPLRAMIPQKIDNMLVAGKSIATSHVAAAAYRVHSFEWSVGAAAGTTINFAMEKGILPYEMVDELPRKEPDLELLQRRLEMNGNPVIFPDTSIFNNSWENWR</sequence>
<dbReference type="AlphaFoldDB" id="A0AAU8JKM1"/>
<evidence type="ECO:0000313" key="1">
    <source>
        <dbReference type="EMBL" id="XCM39857.1"/>
    </source>
</evidence>
<name>A0AAU8JKM1_9CYAN</name>
<organism evidence="1">
    <name type="scientific">Planktothricoides raciborskii GIHE-MW2</name>
    <dbReference type="NCBI Taxonomy" id="2792601"/>
    <lineage>
        <taxon>Bacteria</taxon>
        <taxon>Bacillati</taxon>
        <taxon>Cyanobacteriota</taxon>
        <taxon>Cyanophyceae</taxon>
        <taxon>Oscillatoriophycideae</taxon>
        <taxon>Oscillatoriales</taxon>
        <taxon>Oscillatoriaceae</taxon>
        <taxon>Planktothricoides</taxon>
    </lineage>
</organism>
<dbReference type="InterPro" id="IPR005288">
    <property type="entry name" value="NadB"/>
</dbReference>
<protein>
    <submittedName>
        <fullName evidence="1">FAD-dependent oxidoreductase</fullName>
    </submittedName>
</protein>
<dbReference type="PANTHER" id="PTHR42716:SF1">
    <property type="entry name" value="SLL0471 PROTEIN"/>
    <property type="match status" value="1"/>
</dbReference>
<dbReference type="PANTHER" id="PTHR42716">
    <property type="entry name" value="L-ASPARTATE OXIDASE"/>
    <property type="match status" value="1"/>
</dbReference>
<dbReference type="Gene3D" id="3.50.50.60">
    <property type="entry name" value="FAD/NAD(P)-binding domain"/>
    <property type="match status" value="1"/>
</dbReference>
<dbReference type="Pfam" id="PF12831">
    <property type="entry name" value="FAD_oxidored"/>
    <property type="match status" value="3"/>
</dbReference>
<dbReference type="SUPFAM" id="SSF51905">
    <property type="entry name" value="FAD/NAD(P)-binding domain"/>
    <property type="match status" value="1"/>
</dbReference>
<dbReference type="EMBL" id="CP159837">
    <property type="protein sequence ID" value="XCM39857.1"/>
    <property type="molecule type" value="Genomic_DNA"/>
</dbReference>
<proteinExistence type="predicted"/>